<dbReference type="Pfam" id="PF06325">
    <property type="entry name" value="PrmA"/>
    <property type="match status" value="1"/>
</dbReference>
<accession>A0ABM8TD60</accession>
<organism evidence="2 3">
    <name type="scientific">Cupriavidus numazuensis</name>
    <dbReference type="NCBI Taxonomy" id="221992"/>
    <lineage>
        <taxon>Bacteria</taxon>
        <taxon>Pseudomonadati</taxon>
        <taxon>Pseudomonadota</taxon>
        <taxon>Betaproteobacteria</taxon>
        <taxon>Burkholderiales</taxon>
        <taxon>Burkholderiaceae</taxon>
        <taxon>Cupriavidus</taxon>
    </lineage>
</organism>
<gene>
    <name evidence="2" type="primary">prmC_1</name>
    <name evidence="2" type="ORF">LMG26411_01181</name>
</gene>
<evidence type="ECO:0000256" key="1">
    <source>
        <dbReference type="SAM" id="MobiDB-lite"/>
    </source>
</evidence>
<dbReference type="Proteomes" id="UP000672657">
    <property type="component" value="Unassembled WGS sequence"/>
</dbReference>
<dbReference type="CDD" id="cd02440">
    <property type="entry name" value="AdoMet_MTases"/>
    <property type="match status" value="1"/>
</dbReference>
<dbReference type="InterPro" id="IPR029063">
    <property type="entry name" value="SAM-dependent_MTases_sf"/>
</dbReference>
<dbReference type="SUPFAM" id="SSF53335">
    <property type="entry name" value="S-adenosyl-L-methionine-dependent methyltransferases"/>
    <property type="match status" value="1"/>
</dbReference>
<sequence length="382" mass="42139">MSDFPQIHWTEDGVEHSARWRSEAGQPPPRRVVVADDTTSADTAYRLACEGTALLWRGDFQNARQLLQAMARRTERKPKKKSRPGHKPTAPESTTEAFHQHRLAQSQRARTLGMLLLPFEPGHTLPLRRAPDVSQACEQVYGSAAEPYVASMRELLGMIGAYEWRRKGVEIPALDARIHPWYGVFSPVRGEYVDLVANEPLPSKTLAFDIGTGTGVLSAVLARRGVQRVVATDMDERALACARENIAQLGCGKQVEVITADLFPEGRAPLIVCNPPWVPARPSSPVERAVYDPDSTMLRGFLNGLAAHLEPNGEGWLLLSNLAEHLGLRSREQLLGWIEEAGLRVLGHSDIRPRHPRAADAADPLHAARSAEVTSLWRLGAK</sequence>
<dbReference type="InterPro" id="IPR050320">
    <property type="entry name" value="N5-glutamine_MTase"/>
</dbReference>
<dbReference type="Gene3D" id="3.40.50.150">
    <property type="entry name" value="Vaccinia Virus protein VP39"/>
    <property type="match status" value="1"/>
</dbReference>
<dbReference type="GO" id="GO:0032259">
    <property type="term" value="P:methylation"/>
    <property type="evidence" value="ECO:0007669"/>
    <property type="project" value="UniProtKB-KW"/>
</dbReference>
<protein>
    <submittedName>
        <fullName evidence="2">Release factor glutamine methyltransferase</fullName>
        <ecNumber evidence="2">2.1.1.297</ecNumber>
    </submittedName>
</protein>
<proteinExistence type="predicted"/>
<dbReference type="EMBL" id="CAJPVI010000005">
    <property type="protein sequence ID" value="CAG2136009.1"/>
    <property type="molecule type" value="Genomic_DNA"/>
</dbReference>
<keyword evidence="2" id="KW-0489">Methyltransferase</keyword>
<evidence type="ECO:0000313" key="2">
    <source>
        <dbReference type="EMBL" id="CAG2136009.1"/>
    </source>
</evidence>
<dbReference type="PROSITE" id="PS00092">
    <property type="entry name" value="N6_MTASE"/>
    <property type="match status" value="1"/>
</dbReference>
<name>A0ABM8TD60_9BURK</name>
<feature type="region of interest" description="Disordered" evidence="1">
    <location>
        <begin position="71"/>
        <end position="99"/>
    </location>
</feature>
<dbReference type="GO" id="GO:0102559">
    <property type="term" value="F:peptide chain release factor N(5)-glutamine methyltransferase activity"/>
    <property type="evidence" value="ECO:0007669"/>
    <property type="project" value="UniProtKB-EC"/>
</dbReference>
<evidence type="ECO:0000313" key="3">
    <source>
        <dbReference type="Proteomes" id="UP000672657"/>
    </source>
</evidence>
<keyword evidence="2" id="KW-0808">Transferase</keyword>
<dbReference type="EC" id="2.1.1.297" evidence="2"/>
<dbReference type="PANTHER" id="PTHR18895:SF74">
    <property type="entry name" value="MTRF1L RELEASE FACTOR GLUTAMINE METHYLTRANSFERASE"/>
    <property type="match status" value="1"/>
</dbReference>
<dbReference type="PANTHER" id="PTHR18895">
    <property type="entry name" value="HEMK METHYLTRANSFERASE"/>
    <property type="match status" value="1"/>
</dbReference>
<comment type="caution">
    <text evidence="2">The sequence shown here is derived from an EMBL/GenBank/DDBJ whole genome shotgun (WGS) entry which is preliminary data.</text>
</comment>
<dbReference type="InterPro" id="IPR002052">
    <property type="entry name" value="DNA_methylase_N6_adenine_CS"/>
</dbReference>
<dbReference type="RefSeq" id="WP_211952373.1">
    <property type="nucleotide sequence ID" value="NZ_CAJPVI010000005.1"/>
</dbReference>
<feature type="compositionally biased region" description="Basic residues" evidence="1">
    <location>
        <begin position="74"/>
        <end position="86"/>
    </location>
</feature>
<keyword evidence="3" id="KW-1185">Reference proteome</keyword>
<reference evidence="2 3" key="1">
    <citation type="submission" date="2021-03" db="EMBL/GenBank/DDBJ databases">
        <authorList>
            <person name="Peeters C."/>
        </authorList>
    </citation>
    <scope>NUCLEOTIDE SEQUENCE [LARGE SCALE GENOMIC DNA]</scope>
    <source>
        <strain evidence="2 3">LMG 26411</strain>
    </source>
</reference>